<proteinExistence type="predicted"/>
<dbReference type="STRING" id="411473.RUMCAL_00679"/>
<accession>U2KXB3</accession>
<evidence type="ECO:0000259" key="1">
    <source>
        <dbReference type="Pfam" id="PF02464"/>
    </source>
</evidence>
<dbReference type="SUPFAM" id="SSF142433">
    <property type="entry name" value="CinA-like"/>
    <property type="match status" value="1"/>
</dbReference>
<dbReference type="HOGENOM" id="CLU_030805_1_2_9"/>
<evidence type="ECO:0000313" key="2">
    <source>
        <dbReference type="EMBL" id="ERJ96932.1"/>
    </source>
</evidence>
<sequence>MAYTLLDEEKLCRIYQDTEKVLDKTLAHIVQLLDGEHQTVATAESCTGGLLSQKITSVAGASHVFELGLCTYAERMKTKLLGVPAELIAEKGVVSAEVASAMVQGLRTQAEADLCLSVTGLAGPGGGTPEQPVGTVYAGILYGKQEYVMHLQLWRYGLHTREEIRHGAAVCIFGVAERILMEETECRKKKKPL</sequence>
<dbReference type="OrthoDB" id="9801454at2"/>
<dbReference type="NCBIfam" id="TIGR00199">
    <property type="entry name" value="PncC_domain"/>
    <property type="match status" value="1"/>
</dbReference>
<dbReference type="eggNOG" id="COG1546">
    <property type="taxonomic scope" value="Bacteria"/>
</dbReference>
<dbReference type="RefSeq" id="WP_021682139.1">
    <property type="nucleotide sequence ID" value="NZ_KI260405.1"/>
</dbReference>
<dbReference type="AlphaFoldDB" id="U2KXB3"/>
<dbReference type="InterPro" id="IPR036653">
    <property type="entry name" value="CinA-like_C"/>
</dbReference>
<dbReference type="Pfam" id="PF02464">
    <property type="entry name" value="CinA"/>
    <property type="match status" value="1"/>
</dbReference>
<keyword evidence="3" id="KW-1185">Reference proteome</keyword>
<name>U2KXB3_9FIRM</name>
<dbReference type="InterPro" id="IPR008136">
    <property type="entry name" value="CinA_C"/>
</dbReference>
<dbReference type="Gene3D" id="3.90.950.20">
    <property type="entry name" value="CinA-like"/>
    <property type="match status" value="1"/>
</dbReference>
<feature type="domain" description="CinA C-terminal" evidence="1">
    <location>
        <begin position="26"/>
        <end position="168"/>
    </location>
</feature>
<comment type="caution">
    <text evidence="2">The sequence shown here is derived from an EMBL/GenBank/DDBJ whole genome shotgun (WGS) entry which is preliminary data.</text>
</comment>
<dbReference type="EMBL" id="AWVF01000087">
    <property type="protein sequence ID" value="ERJ96932.1"/>
    <property type="molecule type" value="Genomic_DNA"/>
</dbReference>
<dbReference type="Proteomes" id="UP000016662">
    <property type="component" value="Unassembled WGS sequence"/>
</dbReference>
<evidence type="ECO:0000313" key="3">
    <source>
        <dbReference type="Proteomes" id="UP000016662"/>
    </source>
</evidence>
<dbReference type="PATRIC" id="fig|411473.3.peg.533"/>
<protein>
    <submittedName>
        <fullName evidence="2">Competence/damage-inducible protein CinA domain protein</fullName>
    </submittedName>
</protein>
<gene>
    <name evidence="2" type="ORF">RUMCAL_00679</name>
</gene>
<reference evidence="2 3" key="1">
    <citation type="submission" date="2013-07" db="EMBL/GenBank/DDBJ databases">
        <authorList>
            <person name="Weinstock G."/>
            <person name="Sodergren E."/>
            <person name="Wylie T."/>
            <person name="Fulton L."/>
            <person name="Fulton R."/>
            <person name="Fronick C."/>
            <person name="O'Laughlin M."/>
            <person name="Godfrey J."/>
            <person name="Miner T."/>
            <person name="Herter B."/>
            <person name="Appelbaum E."/>
            <person name="Cordes M."/>
            <person name="Lek S."/>
            <person name="Wollam A."/>
            <person name="Pepin K.H."/>
            <person name="Palsikar V.B."/>
            <person name="Mitreva M."/>
            <person name="Wilson R.K."/>
        </authorList>
    </citation>
    <scope>NUCLEOTIDE SEQUENCE [LARGE SCALE GENOMIC DNA]</scope>
    <source>
        <strain evidence="2 3">ATCC 27760</strain>
    </source>
</reference>
<organism evidence="2 3">
    <name type="scientific">Ruminococcus callidus ATCC 27760</name>
    <dbReference type="NCBI Taxonomy" id="411473"/>
    <lineage>
        <taxon>Bacteria</taxon>
        <taxon>Bacillati</taxon>
        <taxon>Bacillota</taxon>
        <taxon>Clostridia</taxon>
        <taxon>Eubacteriales</taxon>
        <taxon>Oscillospiraceae</taxon>
        <taxon>Ruminococcus</taxon>
    </lineage>
</organism>